<gene>
    <name evidence="1" type="ORF">FHR87_003358</name>
</gene>
<name>A0A839T7U7_AZOMA</name>
<comment type="caution">
    <text evidence="1">The sequence shown here is derived from an EMBL/GenBank/DDBJ whole genome shotgun (WGS) entry which is preliminary data.</text>
</comment>
<sequence length="92" mass="9854">MPVSTSEGLAQFTVQSDAVLIGDRGLTHRREVQPVLAQGGDMILRIGVVSLHSLGMDDVRLTAATTKSTAHSDRQTIIAKRCRTIGLGELVE</sequence>
<protein>
    <submittedName>
        <fullName evidence="1">Uncharacterized protein</fullName>
    </submittedName>
</protein>
<accession>A0A839T7U7</accession>
<evidence type="ECO:0000313" key="1">
    <source>
        <dbReference type="EMBL" id="MBB3104930.1"/>
    </source>
</evidence>
<keyword evidence="2" id="KW-1185">Reference proteome</keyword>
<organism evidence="1 2">
    <name type="scientific">Azomonas macrocytogenes</name>
    <name type="common">Azotobacter macrocytogenes</name>
    <dbReference type="NCBI Taxonomy" id="69962"/>
    <lineage>
        <taxon>Bacteria</taxon>
        <taxon>Pseudomonadati</taxon>
        <taxon>Pseudomonadota</taxon>
        <taxon>Gammaproteobacteria</taxon>
        <taxon>Pseudomonadales</taxon>
        <taxon>Pseudomonadaceae</taxon>
        <taxon>Azomonas</taxon>
    </lineage>
</organism>
<evidence type="ECO:0000313" key="2">
    <source>
        <dbReference type="Proteomes" id="UP000549250"/>
    </source>
</evidence>
<proteinExistence type="predicted"/>
<dbReference type="EMBL" id="JACHXI010000021">
    <property type="protein sequence ID" value="MBB3104930.1"/>
    <property type="molecule type" value="Genomic_DNA"/>
</dbReference>
<dbReference type="Proteomes" id="UP000549250">
    <property type="component" value="Unassembled WGS sequence"/>
</dbReference>
<reference evidence="1 2" key="1">
    <citation type="submission" date="2020-08" db="EMBL/GenBank/DDBJ databases">
        <title>Genomic Encyclopedia of Type Strains, Phase III (KMG-III): the genomes of soil and plant-associated and newly described type strains.</title>
        <authorList>
            <person name="Whitman W."/>
        </authorList>
    </citation>
    <scope>NUCLEOTIDE SEQUENCE [LARGE SCALE GENOMIC DNA]</scope>
    <source>
        <strain evidence="1 2">CECT 4462</strain>
    </source>
</reference>
<dbReference type="AlphaFoldDB" id="A0A839T7U7"/>